<evidence type="ECO:0000313" key="6">
    <source>
        <dbReference type="Proteomes" id="UP001374579"/>
    </source>
</evidence>
<keyword evidence="1" id="KW-0677">Repeat</keyword>
<evidence type="ECO:0000313" key="5">
    <source>
        <dbReference type="EMBL" id="KAK7105349.1"/>
    </source>
</evidence>
<keyword evidence="2 3" id="KW-1015">Disulfide bond</keyword>
<dbReference type="InterPro" id="IPR000859">
    <property type="entry name" value="CUB_dom"/>
</dbReference>
<keyword evidence="6" id="KW-1185">Reference proteome</keyword>
<dbReference type="SUPFAM" id="SSF49854">
    <property type="entry name" value="Spermadhesin, CUB domain"/>
    <property type="match status" value="3"/>
</dbReference>
<proteinExistence type="predicted"/>
<evidence type="ECO:0000256" key="2">
    <source>
        <dbReference type="ARBA" id="ARBA00023157"/>
    </source>
</evidence>
<organism evidence="5 6">
    <name type="scientific">Littorina saxatilis</name>
    <dbReference type="NCBI Taxonomy" id="31220"/>
    <lineage>
        <taxon>Eukaryota</taxon>
        <taxon>Metazoa</taxon>
        <taxon>Spiralia</taxon>
        <taxon>Lophotrochozoa</taxon>
        <taxon>Mollusca</taxon>
        <taxon>Gastropoda</taxon>
        <taxon>Caenogastropoda</taxon>
        <taxon>Littorinimorpha</taxon>
        <taxon>Littorinoidea</taxon>
        <taxon>Littorinidae</taxon>
        <taxon>Littorina</taxon>
    </lineage>
</organism>
<comment type="caution">
    <text evidence="3">Lacks conserved residue(s) required for the propagation of feature annotation.</text>
</comment>
<dbReference type="Proteomes" id="UP001374579">
    <property type="component" value="Unassembled WGS sequence"/>
</dbReference>
<accession>A0AAN9GF08</accession>
<feature type="disulfide bond" evidence="3">
    <location>
        <begin position="456"/>
        <end position="473"/>
    </location>
</feature>
<dbReference type="InterPro" id="IPR035914">
    <property type="entry name" value="Sperma_CUB_dom_sf"/>
</dbReference>
<evidence type="ECO:0000259" key="4">
    <source>
        <dbReference type="PROSITE" id="PS01180"/>
    </source>
</evidence>
<dbReference type="AlphaFoldDB" id="A0AAN9GF08"/>
<sequence length="569" mass="64754">MEEEEPIFYSAVCGPTLLAAATFIQSPNYPESYTARGYAYMCQWIVPTNANGTTVVEIKDLNLAPKDSEGICSEDALLLSNSIGEQQTLCGSVRNDSFFTVRSIAGDFFYVTLMVRTSSNASAFVLRSGFHLHVYSFAGEVQGNGQISSPGFPESFPHRTVCRWTLTSNTSTLAVFTFLHINITKRDCRQGGVIILWTTDDGSRERKFCDRDDALDPFTVLIQESHAVKILFQISGSYYGLGRRRFKIRYFGFSSVSGKCYTGREILKNQLNYTSPNYPEFYNSSMNVSSVLKYYPPIGKSGIFTVTWFDFSAGTPAVIEVISQRSTSSETTAVMSVDGVKSNYSQRVPLKAFSEVRMMWNFTLHPQKFLYGIRFTRSRQNRKCQGAKRLRVDSSNQQTEFVLGAPRFRSWTNTSKYSPSTTCKWIIDFANKTQRVPAWVQFYWMKMDFENGQFACRNDYVQIERERYSERVCKKPKQRISFARQKEWPLKLMFKSDILWEGKGFKLKVTVDKRDCVEGDRGYCGWQSGSNVRPCCNRNETCCLGGPSAQGPYPMRSCNLPEDCPEFMG</sequence>
<feature type="domain" description="CUB" evidence="4">
    <location>
        <begin position="13"/>
        <end position="137"/>
    </location>
</feature>
<feature type="domain" description="CUB" evidence="4">
    <location>
        <begin position="384"/>
        <end position="512"/>
    </location>
</feature>
<dbReference type="Gene3D" id="2.60.120.290">
    <property type="entry name" value="Spermadhesin, CUB domain"/>
    <property type="match status" value="3"/>
</dbReference>
<gene>
    <name evidence="5" type="ORF">V1264_016742</name>
</gene>
<dbReference type="SMART" id="SM00042">
    <property type="entry name" value="CUB"/>
    <property type="match status" value="3"/>
</dbReference>
<protein>
    <recommendedName>
        <fullName evidence="4">CUB domain-containing protein</fullName>
    </recommendedName>
</protein>
<evidence type="ECO:0000256" key="3">
    <source>
        <dbReference type="PROSITE-ProRule" id="PRU00059"/>
    </source>
</evidence>
<dbReference type="PROSITE" id="PS01180">
    <property type="entry name" value="CUB"/>
    <property type="match status" value="3"/>
</dbReference>
<dbReference type="EMBL" id="JBAMIC010000007">
    <property type="protein sequence ID" value="KAK7105349.1"/>
    <property type="molecule type" value="Genomic_DNA"/>
</dbReference>
<dbReference type="CDD" id="cd00041">
    <property type="entry name" value="CUB"/>
    <property type="match status" value="1"/>
</dbReference>
<reference evidence="5 6" key="1">
    <citation type="submission" date="2024-02" db="EMBL/GenBank/DDBJ databases">
        <title>Chromosome-scale genome assembly of the rough periwinkle Littorina saxatilis.</title>
        <authorList>
            <person name="De Jode A."/>
            <person name="Faria R."/>
            <person name="Formenti G."/>
            <person name="Sims Y."/>
            <person name="Smith T.P."/>
            <person name="Tracey A."/>
            <person name="Wood J.M.D."/>
            <person name="Zagrodzka Z.B."/>
            <person name="Johannesson K."/>
            <person name="Butlin R.K."/>
            <person name="Leder E.H."/>
        </authorList>
    </citation>
    <scope>NUCLEOTIDE SEQUENCE [LARGE SCALE GENOMIC DNA]</scope>
    <source>
        <strain evidence="5">Snail1</strain>
        <tissue evidence="5">Muscle</tissue>
    </source>
</reference>
<name>A0AAN9GF08_9CAEN</name>
<dbReference type="Pfam" id="PF00431">
    <property type="entry name" value="CUB"/>
    <property type="match status" value="3"/>
</dbReference>
<feature type="domain" description="CUB" evidence="4">
    <location>
        <begin position="144"/>
        <end position="253"/>
    </location>
</feature>
<dbReference type="PANTHER" id="PTHR24251">
    <property type="entry name" value="OVOCHYMASE-RELATED"/>
    <property type="match status" value="1"/>
</dbReference>
<comment type="caution">
    <text evidence="5">The sequence shown here is derived from an EMBL/GenBank/DDBJ whole genome shotgun (WGS) entry which is preliminary data.</text>
</comment>
<evidence type="ECO:0000256" key="1">
    <source>
        <dbReference type="ARBA" id="ARBA00022737"/>
    </source>
</evidence>